<proteinExistence type="predicted"/>
<protein>
    <submittedName>
        <fullName evidence="1">Putative secreted protein</fullName>
    </submittedName>
</protein>
<dbReference type="AlphaFoldDB" id="A0A2M4DEX0"/>
<sequence length="82" mass="9226">MMRTIKMRPMLAGGRYVPIALAVGVASDLATAKSVVRRMVVHGRGPKNLPPMSQRTQRGRFVRRVRFATRSIMFSTPRISSR</sequence>
<dbReference type="EMBL" id="GGFL01011887">
    <property type="protein sequence ID" value="MBW76065.1"/>
    <property type="molecule type" value="Transcribed_RNA"/>
</dbReference>
<accession>A0A2M4DEX0</accession>
<name>A0A2M4DEX0_ANODA</name>
<organism evidence="1">
    <name type="scientific">Anopheles darlingi</name>
    <name type="common">Mosquito</name>
    <dbReference type="NCBI Taxonomy" id="43151"/>
    <lineage>
        <taxon>Eukaryota</taxon>
        <taxon>Metazoa</taxon>
        <taxon>Ecdysozoa</taxon>
        <taxon>Arthropoda</taxon>
        <taxon>Hexapoda</taxon>
        <taxon>Insecta</taxon>
        <taxon>Pterygota</taxon>
        <taxon>Neoptera</taxon>
        <taxon>Endopterygota</taxon>
        <taxon>Diptera</taxon>
        <taxon>Nematocera</taxon>
        <taxon>Culicoidea</taxon>
        <taxon>Culicidae</taxon>
        <taxon>Anophelinae</taxon>
        <taxon>Anopheles</taxon>
    </lineage>
</organism>
<reference evidence="1" key="1">
    <citation type="submission" date="2018-01" db="EMBL/GenBank/DDBJ databases">
        <title>An insight into the sialome of Amazonian anophelines.</title>
        <authorList>
            <person name="Ribeiro J.M."/>
            <person name="Scarpassa V."/>
            <person name="Calvo E."/>
        </authorList>
    </citation>
    <scope>NUCLEOTIDE SEQUENCE</scope>
</reference>
<evidence type="ECO:0000313" key="1">
    <source>
        <dbReference type="EMBL" id="MBW76065.1"/>
    </source>
</evidence>